<dbReference type="PANTHER" id="PTHR30146:SF149">
    <property type="entry name" value="HTH-TYPE TRANSCRIPTIONAL REGULATOR EBGR"/>
    <property type="match status" value="1"/>
</dbReference>
<dbReference type="PANTHER" id="PTHR30146">
    <property type="entry name" value="LACI-RELATED TRANSCRIPTIONAL REPRESSOR"/>
    <property type="match status" value="1"/>
</dbReference>
<dbReference type="CDD" id="cd06267">
    <property type="entry name" value="PBP1_LacI_sugar_binding-like"/>
    <property type="match status" value="1"/>
</dbReference>
<feature type="domain" description="HTH lacI-type" evidence="4">
    <location>
        <begin position="6"/>
        <end position="61"/>
    </location>
</feature>
<evidence type="ECO:0000313" key="6">
    <source>
        <dbReference type="Proteomes" id="UP000683246"/>
    </source>
</evidence>
<dbReference type="Gene3D" id="3.40.50.2300">
    <property type="match status" value="2"/>
</dbReference>
<gene>
    <name evidence="5" type="ORF">HZI73_21410</name>
</gene>
<proteinExistence type="predicted"/>
<evidence type="ECO:0000256" key="1">
    <source>
        <dbReference type="ARBA" id="ARBA00023015"/>
    </source>
</evidence>
<accession>A0A8J8MNE4</accession>
<dbReference type="InterPro" id="IPR046335">
    <property type="entry name" value="LacI/GalR-like_sensor"/>
</dbReference>
<dbReference type="SUPFAM" id="SSF53822">
    <property type="entry name" value="Periplasmic binding protein-like I"/>
    <property type="match status" value="1"/>
</dbReference>
<dbReference type="Pfam" id="PF00356">
    <property type="entry name" value="LacI"/>
    <property type="match status" value="1"/>
</dbReference>
<dbReference type="PROSITE" id="PS00356">
    <property type="entry name" value="HTH_LACI_1"/>
    <property type="match status" value="1"/>
</dbReference>
<keyword evidence="2 5" id="KW-0238">DNA-binding</keyword>
<sequence length="334" mass="37333">MKKSKPTMQDIAKAAGVSKATVSMVLNKKDDCISEGTRARILAIADELNYIPNSIARSLSTNKSGTIGIMLPDITNPFFSQIARAVEDAASDYDYNVIFCNMDNDIAKEVKYTKLLVSKLVDGVIFVTGGRSPESVKILENNHIPFVFVDRHVQGFEHYSGVYCLNKDGSYEGVKYLYKKGKRKIAFVTGDKTLSISKLRLEGFMESAMELGIYREDWVFYSDFTIEGGRRITEKVVATCDEIDTIFYSNDLMAIGGMRTLRAAGIRVPDDVGVMGYDDIAISGMMNPALTTIHQPIYDMGIQSCRLLVKHIRGQLKKQKIIRYAPEILERQSI</sequence>
<name>A0A8J8MNE4_9FIRM</name>
<keyword evidence="3" id="KW-0804">Transcription</keyword>
<dbReference type="GO" id="GO:0003700">
    <property type="term" value="F:DNA-binding transcription factor activity"/>
    <property type="evidence" value="ECO:0007669"/>
    <property type="project" value="TreeGrafter"/>
</dbReference>
<dbReference type="InterPro" id="IPR000843">
    <property type="entry name" value="HTH_LacI"/>
</dbReference>
<dbReference type="Pfam" id="PF13377">
    <property type="entry name" value="Peripla_BP_3"/>
    <property type="match status" value="1"/>
</dbReference>
<evidence type="ECO:0000259" key="4">
    <source>
        <dbReference type="PROSITE" id="PS50932"/>
    </source>
</evidence>
<dbReference type="AlphaFoldDB" id="A0A8J8MNE4"/>
<dbReference type="SUPFAM" id="SSF47413">
    <property type="entry name" value="lambda repressor-like DNA-binding domains"/>
    <property type="match status" value="1"/>
</dbReference>
<dbReference type="PRINTS" id="PR00036">
    <property type="entry name" value="HTHLACI"/>
</dbReference>
<keyword evidence="6" id="KW-1185">Reference proteome</keyword>
<dbReference type="InterPro" id="IPR010982">
    <property type="entry name" value="Lambda_DNA-bd_dom_sf"/>
</dbReference>
<protein>
    <submittedName>
        <fullName evidence="5">LacI family DNA-binding transcriptional regulator</fullName>
    </submittedName>
</protein>
<organism evidence="5 6">
    <name type="scientific">Vallitalea pronyensis</name>
    <dbReference type="NCBI Taxonomy" id="1348613"/>
    <lineage>
        <taxon>Bacteria</taxon>
        <taxon>Bacillati</taxon>
        <taxon>Bacillota</taxon>
        <taxon>Clostridia</taxon>
        <taxon>Lachnospirales</taxon>
        <taxon>Vallitaleaceae</taxon>
        <taxon>Vallitalea</taxon>
    </lineage>
</organism>
<dbReference type="PROSITE" id="PS50932">
    <property type="entry name" value="HTH_LACI_2"/>
    <property type="match status" value="1"/>
</dbReference>
<evidence type="ECO:0000256" key="2">
    <source>
        <dbReference type="ARBA" id="ARBA00023125"/>
    </source>
</evidence>
<dbReference type="Proteomes" id="UP000683246">
    <property type="component" value="Chromosome"/>
</dbReference>
<reference evidence="5" key="1">
    <citation type="submission" date="2020-07" db="EMBL/GenBank/DDBJ databases">
        <title>Vallitalea pronyensis genome.</title>
        <authorList>
            <person name="Postec A."/>
        </authorList>
    </citation>
    <scope>NUCLEOTIDE SEQUENCE</scope>
    <source>
        <strain evidence="5">FatNI3</strain>
    </source>
</reference>
<dbReference type="Gene3D" id="1.10.260.40">
    <property type="entry name" value="lambda repressor-like DNA-binding domains"/>
    <property type="match status" value="1"/>
</dbReference>
<dbReference type="InterPro" id="IPR028082">
    <property type="entry name" value="Peripla_BP_I"/>
</dbReference>
<evidence type="ECO:0000256" key="3">
    <source>
        <dbReference type="ARBA" id="ARBA00023163"/>
    </source>
</evidence>
<dbReference type="KEGG" id="vpy:HZI73_21410"/>
<dbReference type="CDD" id="cd01392">
    <property type="entry name" value="HTH_LacI"/>
    <property type="match status" value="1"/>
</dbReference>
<keyword evidence="1" id="KW-0805">Transcription regulation</keyword>
<evidence type="ECO:0000313" key="5">
    <source>
        <dbReference type="EMBL" id="QUI24699.1"/>
    </source>
</evidence>
<dbReference type="EMBL" id="CP058649">
    <property type="protein sequence ID" value="QUI24699.1"/>
    <property type="molecule type" value="Genomic_DNA"/>
</dbReference>
<dbReference type="RefSeq" id="WP_212695393.1">
    <property type="nucleotide sequence ID" value="NZ_CP058649.1"/>
</dbReference>
<dbReference type="GO" id="GO:0000976">
    <property type="term" value="F:transcription cis-regulatory region binding"/>
    <property type="evidence" value="ECO:0007669"/>
    <property type="project" value="TreeGrafter"/>
</dbReference>
<dbReference type="SMART" id="SM00354">
    <property type="entry name" value="HTH_LACI"/>
    <property type="match status" value="1"/>
</dbReference>